<dbReference type="EMBL" id="GBRH01225720">
    <property type="protein sequence ID" value="JAD72175.1"/>
    <property type="molecule type" value="Transcribed_RNA"/>
</dbReference>
<reference evidence="1" key="1">
    <citation type="submission" date="2014-09" db="EMBL/GenBank/DDBJ databases">
        <authorList>
            <person name="Magalhaes I.L.F."/>
            <person name="Oliveira U."/>
            <person name="Santos F.R."/>
            <person name="Vidigal T.H.D.A."/>
            <person name="Brescovit A.D."/>
            <person name="Santos A.J."/>
        </authorList>
    </citation>
    <scope>NUCLEOTIDE SEQUENCE</scope>
    <source>
        <tissue evidence="1">Shoot tissue taken approximately 20 cm above the soil surface</tissue>
    </source>
</reference>
<accession>A0A0A9CFN1</accession>
<sequence length="30" mass="3280">MSSSSNLQIYRSMDGSINHCVCKCKCAVLT</sequence>
<dbReference type="AlphaFoldDB" id="A0A0A9CFN1"/>
<organism evidence="1">
    <name type="scientific">Arundo donax</name>
    <name type="common">Giant reed</name>
    <name type="synonym">Donax arundinaceus</name>
    <dbReference type="NCBI Taxonomy" id="35708"/>
    <lineage>
        <taxon>Eukaryota</taxon>
        <taxon>Viridiplantae</taxon>
        <taxon>Streptophyta</taxon>
        <taxon>Embryophyta</taxon>
        <taxon>Tracheophyta</taxon>
        <taxon>Spermatophyta</taxon>
        <taxon>Magnoliopsida</taxon>
        <taxon>Liliopsida</taxon>
        <taxon>Poales</taxon>
        <taxon>Poaceae</taxon>
        <taxon>PACMAD clade</taxon>
        <taxon>Arundinoideae</taxon>
        <taxon>Arundineae</taxon>
        <taxon>Arundo</taxon>
    </lineage>
</organism>
<protein>
    <submittedName>
        <fullName evidence="1">Uncharacterized protein</fullName>
    </submittedName>
</protein>
<evidence type="ECO:0000313" key="1">
    <source>
        <dbReference type="EMBL" id="JAD72175.1"/>
    </source>
</evidence>
<name>A0A0A9CFN1_ARUDO</name>
<proteinExistence type="predicted"/>
<reference evidence="1" key="2">
    <citation type="journal article" date="2015" name="Data Brief">
        <title>Shoot transcriptome of the giant reed, Arundo donax.</title>
        <authorList>
            <person name="Barrero R.A."/>
            <person name="Guerrero F.D."/>
            <person name="Moolhuijzen P."/>
            <person name="Goolsby J.A."/>
            <person name="Tidwell J."/>
            <person name="Bellgard S.E."/>
            <person name="Bellgard M.I."/>
        </authorList>
    </citation>
    <scope>NUCLEOTIDE SEQUENCE</scope>
    <source>
        <tissue evidence="1">Shoot tissue taken approximately 20 cm above the soil surface</tissue>
    </source>
</reference>